<accession>A0A1I3UV72</accession>
<proteinExistence type="predicted"/>
<dbReference type="EMBL" id="FOSD01000003">
    <property type="protein sequence ID" value="SFJ86609.1"/>
    <property type="molecule type" value="Genomic_DNA"/>
</dbReference>
<organism evidence="1 2">
    <name type="scientific">Candidatus Pantoea symbiotica</name>
    <dbReference type="NCBI Taxonomy" id="1884370"/>
    <lineage>
        <taxon>Bacteria</taxon>
        <taxon>Pseudomonadati</taxon>
        <taxon>Pseudomonadota</taxon>
        <taxon>Gammaproteobacteria</taxon>
        <taxon>Enterobacterales</taxon>
        <taxon>Erwiniaceae</taxon>
        <taxon>Pantoea</taxon>
    </lineage>
</organism>
<dbReference type="Pfam" id="PF10893">
    <property type="entry name" value="Phage_186_Fil"/>
    <property type="match status" value="1"/>
</dbReference>
<protein>
    <recommendedName>
        <fullName evidence="3">DUF2724 domain-containing protein</fullName>
    </recommendedName>
</protein>
<reference evidence="1 2" key="1">
    <citation type="submission" date="2016-10" db="EMBL/GenBank/DDBJ databases">
        <authorList>
            <person name="Varghese N."/>
            <person name="Submissions S."/>
        </authorList>
    </citation>
    <scope>NUCLEOTIDE SEQUENCE [LARGE SCALE GENOMIC DNA]</scope>
    <source>
        <strain evidence="1 2">YR512</strain>
    </source>
</reference>
<keyword evidence="2" id="KW-1185">Reference proteome</keyword>
<dbReference type="InterPro" id="IPR021221">
    <property type="entry name" value="Fil"/>
</dbReference>
<comment type="caution">
    <text evidence="1">The sequence shown here is derived from an EMBL/GenBank/DDBJ whole genome shotgun (WGS) entry which is preliminary data.</text>
</comment>
<name>A0A1I3UV72_9GAMM</name>
<sequence>MMISFAAHLKRRSPSMSYGDGWIMGENGRRWHPSADQQALLKGLSTKRKRTGLFNRLRRKFGG</sequence>
<evidence type="ECO:0000313" key="2">
    <source>
        <dbReference type="Proteomes" id="UP000198841"/>
    </source>
</evidence>
<evidence type="ECO:0000313" key="1">
    <source>
        <dbReference type="EMBL" id="SFJ86609.1"/>
    </source>
</evidence>
<evidence type="ECO:0008006" key="3">
    <source>
        <dbReference type="Google" id="ProtNLM"/>
    </source>
</evidence>
<dbReference type="Proteomes" id="UP000198841">
    <property type="component" value="Unassembled WGS sequence"/>
</dbReference>
<dbReference type="RefSeq" id="WP_091003366.1">
    <property type="nucleotide sequence ID" value="NZ_FOSD01000003.1"/>
</dbReference>
<gene>
    <name evidence="1" type="ORF">SAMN05518863_103152</name>
</gene>